<dbReference type="EMBL" id="VTWU01000001">
    <property type="protein sequence ID" value="KAA9339854.1"/>
    <property type="molecule type" value="Genomic_DNA"/>
</dbReference>
<comment type="pathway">
    <text evidence="2 11">Amino-acid biosynthesis; L-histidine biosynthesis; L-histidine from 5-phospho-alpha-D-ribose 1-diphosphate: step 5/9.</text>
</comment>
<comment type="subcellular location">
    <subcellularLocation>
        <location evidence="1 11">Cytoplasm</location>
    </subcellularLocation>
</comment>
<comment type="function">
    <text evidence="9 11">IGPS catalyzes the conversion of PRFAR and glutamine to IGP, AICAR and glutamate. The HisF subunit catalyzes the cyclization activity that produces IGP and AICAR from PRFAR using the ammonia provided by the HisH subunit.</text>
</comment>
<dbReference type="Gene3D" id="3.20.20.70">
    <property type="entry name" value="Aldolase class I"/>
    <property type="match status" value="1"/>
</dbReference>
<dbReference type="FunFam" id="3.20.20.70:FF:000006">
    <property type="entry name" value="Imidazole glycerol phosphate synthase subunit HisF"/>
    <property type="match status" value="1"/>
</dbReference>
<dbReference type="HAMAP" id="MF_01013">
    <property type="entry name" value="HisF"/>
    <property type="match status" value="1"/>
</dbReference>
<feature type="active site" evidence="11">
    <location>
        <position position="130"/>
    </location>
</feature>
<evidence type="ECO:0000256" key="11">
    <source>
        <dbReference type="HAMAP-Rule" id="MF_01013"/>
    </source>
</evidence>
<proteinExistence type="inferred from homology"/>
<dbReference type="Proteomes" id="UP000326380">
    <property type="component" value="Unassembled WGS sequence"/>
</dbReference>
<dbReference type="AlphaFoldDB" id="A0A7L4ZTW7"/>
<dbReference type="InterPro" id="IPR050064">
    <property type="entry name" value="IGPS_HisA/HisF"/>
</dbReference>
<evidence type="ECO:0000256" key="10">
    <source>
        <dbReference type="ARBA" id="ARBA00047838"/>
    </source>
</evidence>
<name>A0A7L4ZTW7_9BACT</name>
<comment type="catalytic activity">
    <reaction evidence="10 11">
        <text>5-[(5-phospho-1-deoxy-D-ribulos-1-ylimino)methylamino]-1-(5-phospho-beta-D-ribosyl)imidazole-4-carboxamide + L-glutamine = D-erythro-1-(imidazol-4-yl)glycerol 3-phosphate + 5-amino-1-(5-phospho-beta-D-ribosyl)imidazole-4-carboxamide + L-glutamate + H(+)</text>
        <dbReference type="Rhea" id="RHEA:24793"/>
        <dbReference type="ChEBI" id="CHEBI:15378"/>
        <dbReference type="ChEBI" id="CHEBI:29985"/>
        <dbReference type="ChEBI" id="CHEBI:58278"/>
        <dbReference type="ChEBI" id="CHEBI:58359"/>
        <dbReference type="ChEBI" id="CHEBI:58475"/>
        <dbReference type="ChEBI" id="CHEBI:58525"/>
        <dbReference type="EC" id="4.3.2.10"/>
    </reaction>
</comment>
<dbReference type="InterPro" id="IPR011060">
    <property type="entry name" value="RibuloseP-bd_barrel"/>
</dbReference>
<evidence type="ECO:0000256" key="12">
    <source>
        <dbReference type="RuleBase" id="RU003657"/>
    </source>
</evidence>
<dbReference type="GO" id="GO:0005737">
    <property type="term" value="C:cytoplasm"/>
    <property type="evidence" value="ECO:0007669"/>
    <property type="project" value="UniProtKB-SubCell"/>
</dbReference>
<comment type="similarity">
    <text evidence="3 11 12">Belongs to the HisA/HisF family.</text>
</comment>
<evidence type="ECO:0000256" key="9">
    <source>
        <dbReference type="ARBA" id="ARBA00025475"/>
    </source>
</evidence>
<organism evidence="13 14">
    <name type="scientific">Hymenobacter busanensis</name>
    <dbReference type="NCBI Taxonomy" id="2607656"/>
    <lineage>
        <taxon>Bacteria</taxon>
        <taxon>Pseudomonadati</taxon>
        <taxon>Bacteroidota</taxon>
        <taxon>Cytophagia</taxon>
        <taxon>Cytophagales</taxon>
        <taxon>Hymenobacteraceae</taxon>
        <taxon>Hymenobacter</taxon>
    </lineage>
</organism>
<dbReference type="NCBIfam" id="TIGR00735">
    <property type="entry name" value="hisF"/>
    <property type="match status" value="1"/>
</dbReference>
<evidence type="ECO:0000256" key="5">
    <source>
        <dbReference type="ARBA" id="ARBA00022490"/>
    </source>
</evidence>
<evidence type="ECO:0000256" key="2">
    <source>
        <dbReference type="ARBA" id="ARBA00005091"/>
    </source>
</evidence>
<dbReference type="GO" id="GO:0000107">
    <property type="term" value="F:imidazoleglycerol-phosphate synthase activity"/>
    <property type="evidence" value="ECO:0007669"/>
    <property type="project" value="UniProtKB-UniRule"/>
</dbReference>
<dbReference type="CDD" id="cd04731">
    <property type="entry name" value="HisF"/>
    <property type="match status" value="1"/>
</dbReference>
<comment type="caution">
    <text evidence="13">The sequence shown here is derived from an EMBL/GenBank/DDBJ whole genome shotgun (WGS) entry which is preliminary data.</text>
</comment>
<keyword evidence="8 11" id="KW-0456">Lyase</keyword>
<dbReference type="GO" id="GO:0000105">
    <property type="term" value="P:L-histidine biosynthetic process"/>
    <property type="evidence" value="ECO:0007669"/>
    <property type="project" value="UniProtKB-UniRule"/>
</dbReference>
<evidence type="ECO:0000313" key="13">
    <source>
        <dbReference type="EMBL" id="KAA9339854.1"/>
    </source>
</evidence>
<comment type="subunit">
    <text evidence="4 11">Heterodimer of HisH and HisF.</text>
</comment>
<protein>
    <recommendedName>
        <fullName evidence="11">Imidazole glycerol phosphate synthase subunit HisF</fullName>
        <ecNumber evidence="11">4.3.2.10</ecNumber>
    </recommendedName>
    <alternativeName>
        <fullName evidence="11">IGP synthase cyclase subunit</fullName>
    </alternativeName>
    <alternativeName>
        <fullName evidence="11">IGP synthase subunit HisF</fullName>
    </alternativeName>
    <alternativeName>
        <fullName evidence="11">ImGP synthase subunit HisF</fullName>
        <shortName evidence="11">IGPS subunit HisF</shortName>
    </alternativeName>
</protein>
<accession>A0A7L4ZTW7</accession>
<evidence type="ECO:0000256" key="4">
    <source>
        <dbReference type="ARBA" id="ARBA00011152"/>
    </source>
</evidence>
<dbReference type="InterPro" id="IPR004651">
    <property type="entry name" value="HisF"/>
</dbReference>
<evidence type="ECO:0000256" key="1">
    <source>
        <dbReference type="ARBA" id="ARBA00004496"/>
    </source>
</evidence>
<evidence type="ECO:0000256" key="6">
    <source>
        <dbReference type="ARBA" id="ARBA00022605"/>
    </source>
</evidence>
<dbReference type="PANTHER" id="PTHR21235">
    <property type="entry name" value="IMIDAZOLE GLYCEROL PHOSPHATE SYNTHASE SUBUNIT HISF/H IGP SYNTHASE SUBUNIT HISF/H"/>
    <property type="match status" value="1"/>
</dbReference>
<dbReference type="InterPro" id="IPR006062">
    <property type="entry name" value="His_biosynth"/>
</dbReference>
<dbReference type="InterPro" id="IPR013785">
    <property type="entry name" value="Aldolase_TIM"/>
</dbReference>
<sequence length="263" mass="27692">MLTKRIIPCLDVKDGRTVKGVRFEGLRDAGDPVALAAQYARQGADELVFLDITATNQKRQTLVTLVRDVARELDIPFTVGGGIGSVADVEALLLNGADKASINSAALQRPELIDELAGRFGSQCIVVAVDARFSPEAGWQVYTRAGTQATGRDAVAWCREVAERGAGEILLTSMSHDGTKDGFALDLTGAVCAAVPVPVVASGGAGRMEHFTEVFQQAKADAGLAASIFHFGEIGIPDLKQHLQDAGVPVRIGSALAERKVKA</sequence>
<dbReference type="GO" id="GO:0016829">
    <property type="term" value="F:lyase activity"/>
    <property type="evidence" value="ECO:0007669"/>
    <property type="project" value="UniProtKB-KW"/>
</dbReference>
<dbReference type="Pfam" id="PF00977">
    <property type="entry name" value="His_biosynth"/>
    <property type="match status" value="1"/>
</dbReference>
<evidence type="ECO:0000256" key="7">
    <source>
        <dbReference type="ARBA" id="ARBA00023102"/>
    </source>
</evidence>
<dbReference type="PANTHER" id="PTHR21235:SF2">
    <property type="entry name" value="IMIDAZOLE GLYCEROL PHOSPHATE SYNTHASE HISHF"/>
    <property type="match status" value="1"/>
</dbReference>
<keyword evidence="5 11" id="KW-0963">Cytoplasm</keyword>
<dbReference type="SUPFAM" id="SSF51366">
    <property type="entry name" value="Ribulose-phoshate binding barrel"/>
    <property type="match status" value="1"/>
</dbReference>
<dbReference type="EC" id="4.3.2.10" evidence="11"/>
<keyword evidence="7 11" id="KW-0368">Histidine biosynthesis</keyword>
<evidence type="ECO:0000256" key="3">
    <source>
        <dbReference type="ARBA" id="ARBA00009667"/>
    </source>
</evidence>
<keyword evidence="6 11" id="KW-0028">Amino-acid biosynthesis</keyword>
<dbReference type="RefSeq" id="WP_151077555.1">
    <property type="nucleotide sequence ID" value="NZ_CP047647.1"/>
</dbReference>
<reference evidence="13 14" key="1">
    <citation type="submission" date="2019-09" db="EMBL/GenBank/DDBJ databases">
        <title>Genome sequence of Hymenobacter sp. M3.</title>
        <authorList>
            <person name="Srinivasan S."/>
        </authorList>
    </citation>
    <scope>NUCLEOTIDE SEQUENCE [LARGE SCALE GENOMIC DNA]</scope>
    <source>
        <strain evidence="13 14">M3</strain>
    </source>
</reference>
<feature type="active site" evidence="11">
    <location>
        <position position="11"/>
    </location>
</feature>
<keyword evidence="14" id="KW-1185">Reference proteome</keyword>
<evidence type="ECO:0000313" key="14">
    <source>
        <dbReference type="Proteomes" id="UP000326380"/>
    </source>
</evidence>
<gene>
    <name evidence="11 13" type="primary">hisF</name>
    <name evidence="13" type="ORF">F0P96_04355</name>
</gene>
<evidence type="ECO:0000256" key="8">
    <source>
        <dbReference type="ARBA" id="ARBA00023239"/>
    </source>
</evidence>